<dbReference type="Proteomes" id="UP001199355">
    <property type="component" value="Unassembled WGS sequence"/>
</dbReference>
<accession>A0AAE3ASU9</accession>
<gene>
    <name evidence="1" type="ORF">LKD45_00210</name>
</gene>
<sequence>MIKSENGEVTIKGSGWDVLVDFSVASAAVTETLLNSGVPKRTAKDVLRKALNVGMKEAFDIKRETMPEMDEIEKAMDELFERFQRCLKE</sequence>
<dbReference type="RefSeq" id="WP_308727376.1">
    <property type="nucleotide sequence ID" value="NZ_JAJEQF010000001.1"/>
</dbReference>
<proteinExistence type="predicted"/>
<dbReference type="EMBL" id="JAJEQF010000001">
    <property type="protein sequence ID" value="MCC2166136.1"/>
    <property type="molecule type" value="Genomic_DNA"/>
</dbReference>
<evidence type="ECO:0000313" key="2">
    <source>
        <dbReference type="Proteomes" id="UP001199355"/>
    </source>
</evidence>
<reference evidence="1 2" key="1">
    <citation type="submission" date="2021-10" db="EMBL/GenBank/DDBJ databases">
        <title>Anaerobic single-cell dispensing facilitates the cultivation of human gut bacteria.</title>
        <authorList>
            <person name="Afrizal A."/>
        </authorList>
    </citation>
    <scope>NUCLEOTIDE SEQUENCE [LARGE SCALE GENOMIC DNA]</scope>
    <source>
        <strain evidence="1 2">CLA-AA-H244</strain>
    </source>
</reference>
<evidence type="ECO:0000313" key="1">
    <source>
        <dbReference type="EMBL" id="MCC2166136.1"/>
    </source>
</evidence>
<name>A0AAE3ASU9_9FIRM</name>
<organism evidence="1 2">
    <name type="scientific">Gallintestinimicrobium propionicum</name>
    <dbReference type="NCBI Taxonomy" id="2981770"/>
    <lineage>
        <taxon>Bacteria</taxon>
        <taxon>Bacillati</taxon>
        <taxon>Bacillota</taxon>
        <taxon>Clostridia</taxon>
        <taxon>Lachnospirales</taxon>
        <taxon>Lachnospiraceae</taxon>
        <taxon>Gallintestinimicrobium</taxon>
    </lineage>
</organism>
<dbReference type="AlphaFoldDB" id="A0AAE3ASU9"/>
<comment type="caution">
    <text evidence="1">The sequence shown here is derived from an EMBL/GenBank/DDBJ whole genome shotgun (WGS) entry which is preliminary data.</text>
</comment>
<keyword evidence="2" id="KW-1185">Reference proteome</keyword>
<protein>
    <submittedName>
        <fullName evidence="1">Uncharacterized protein</fullName>
    </submittedName>
</protein>